<dbReference type="Proteomes" id="UP000887565">
    <property type="component" value="Unplaced"/>
</dbReference>
<comment type="subcellular location">
    <subcellularLocation>
        <location evidence="1">Membrane</location>
        <topology evidence="1">Multi-pass membrane protein</topology>
    </subcellularLocation>
</comment>
<dbReference type="GO" id="GO:0032979">
    <property type="term" value="P:protein insertion into mitochondrial inner membrane from matrix"/>
    <property type="evidence" value="ECO:0007669"/>
    <property type="project" value="TreeGrafter"/>
</dbReference>
<evidence type="ECO:0000313" key="6">
    <source>
        <dbReference type="WBParaSite" id="nRc.2.0.1.t37683-RA"/>
    </source>
</evidence>
<dbReference type="GO" id="GO:0005743">
    <property type="term" value="C:mitochondrial inner membrane"/>
    <property type="evidence" value="ECO:0007669"/>
    <property type="project" value="TreeGrafter"/>
</dbReference>
<reference evidence="6" key="1">
    <citation type="submission" date="2022-11" db="UniProtKB">
        <authorList>
            <consortium name="WormBaseParasite"/>
        </authorList>
    </citation>
    <scope>IDENTIFICATION</scope>
</reference>
<dbReference type="WBParaSite" id="nRc.2.0.1.t37683-RA">
    <property type="protein sequence ID" value="nRc.2.0.1.t37683-RA"/>
    <property type="gene ID" value="nRc.2.0.1.g37683"/>
</dbReference>
<evidence type="ECO:0000256" key="1">
    <source>
        <dbReference type="ARBA" id="ARBA00004141"/>
    </source>
</evidence>
<dbReference type="GO" id="GO:0032977">
    <property type="term" value="F:membrane insertase activity"/>
    <property type="evidence" value="ECO:0007669"/>
    <property type="project" value="InterPro"/>
</dbReference>
<accession>A0A915KFU0</accession>
<evidence type="ECO:0000313" key="5">
    <source>
        <dbReference type="Proteomes" id="UP000887565"/>
    </source>
</evidence>
<proteinExistence type="predicted"/>
<dbReference type="PANTHER" id="PTHR12428:SF66">
    <property type="entry name" value="MITOCHONDRIAL INNER MEMBRANE PROTEIN OXA1L"/>
    <property type="match status" value="1"/>
</dbReference>
<evidence type="ECO:0000256" key="3">
    <source>
        <dbReference type="ARBA" id="ARBA00022989"/>
    </source>
</evidence>
<dbReference type="PANTHER" id="PTHR12428">
    <property type="entry name" value="OXA1"/>
    <property type="match status" value="1"/>
</dbReference>
<name>A0A915KFU0_ROMCU</name>
<keyword evidence="2" id="KW-0812">Transmembrane</keyword>
<sequence>MFYFISYFIAIKRMASAPLESMKDGGMLWFVDLTSSDPTWLLSACCSSSLFLAIKTGLDIPMNNMGQTVRTIFNYGLPALVFFSTHYFPSFI</sequence>
<evidence type="ECO:0000256" key="4">
    <source>
        <dbReference type="ARBA" id="ARBA00023136"/>
    </source>
</evidence>
<keyword evidence="4" id="KW-0472">Membrane</keyword>
<dbReference type="InterPro" id="IPR001708">
    <property type="entry name" value="YidC/ALB3/OXA1/COX18"/>
</dbReference>
<keyword evidence="3" id="KW-1133">Transmembrane helix</keyword>
<evidence type="ECO:0000256" key="2">
    <source>
        <dbReference type="ARBA" id="ARBA00022692"/>
    </source>
</evidence>
<organism evidence="5 6">
    <name type="scientific">Romanomermis culicivorax</name>
    <name type="common">Nematode worm</name>
    <dbReference type="NCBI Taxonomy" id="13658"/>
    <lineage>
        <taxon>Eukaryota</taxon>
        <taxon>Metazoa</taxon>
        <taxon>Ecdysozoa</taxon>
        <taxon>Nematoda</taxon>
        <taxon>Enoplea</taxon>
        <taxon>Dorylaimia</taxon>
        <taxon>Mermithida</taxon>
        <taxon>Mermithoidea</taxon>
        <taxon>Mermithidae</taxon>
        <taxon>Romanomermis</taxon>
    </lineage>
</organism>
<dbReference type="AlphaFoldDB" id="A0A915KFU0"/>
<keyword evidence="5" id="KW-1185">Reference proteome</keyword>
<protein>
    <submittedName>
        <fullName evidence="6">PIN-like protein</fullName>
    </submittedName>
</protein>